<evidence type="ECO:0000313" key="1">
    <source>
        <dbReference type="EMBL" id="KJV31298.1"/>
    </source>
</evidence>
<organism evidence="1 2">
    <name type="scientific">Luteibacter yeojuensis</name>
    <dbReference type="NCBI Taxonomy" id="345309"/>
    <lineage>
        <taxon>Bacteria</taxon>
        <taxon>Pseudomonadati</taxon>
        <taxon>Pseudomonadota</taxon>
        <taxon>Gammaproteobacteria</taxon>
        <taxon>Lysobacterales</taxon>
        <taxon>Rhodanobacteraceae</taxon>
        <taxon>Luteibacter</taxon>
    </lineage>
</organism>
<keyword evidence="2" id="KW-1185">Reference proteome</keyword>
<accession>A0A0F3KJA5</accession>
<proteinExistence type="predicted"/>
<reference evidence="1 2" key="1">
    <citation type="submission" date="2015-03" db="EMBL/GenBank/DDBJ databases">
        <title>Draft genome sequence of Luteibacter yeojuensis strain SU11.</title>
        <authorList>
            <person name="Sulaiman J."/>
            <person name="Priya K."/>
            <person name="Chan K.-G."/>
        </authorList>
    </citation>
    <scope>NUCLEOTIDE SEQUENCE [LARGE SCALE GENOMIC DNA]</scope>
    <source>
        <strain evidence="1 2">SU11</strain>
    </source>
</reference>
<evidence type="ECO:0000313" key="2">
    <source>
        <dbReference type="Proteomes" id="UP000033651"/>
    </source>
</evidence>
<comment type="caution">
    <text evidence="1">The sequence shown here is derived from an EMBL/GenBank/DDBJ whole genome shotgun (WGS) entry which is preliminary data.</text>
</comment>
<protein>
    <recommendedName>
        <fullName evidence="3">Antitoxin Xre/MbcA/ParS-like toxin-binding domain-containing protein</fullName>
    </recommendedName>
</protein>
<sequence>MAVLDLLTDQPLADRRALRRRLLEDSDGAFHRDIVRALGLPQAALPPALRRLPRRQPSRRATQSLLRVLGVTVRAHALFGDIAPTRRWLATPLAMRGGPRGFPLADVMRPAHRRVLVTAIRRTAHGIY</sequence>
<dbReference type="PATRIC" id="fig|345309.4.peg.2084"/>
<dbReference type="AlphaFoldDB" id="A0A0F3KJA5"/>
<name>A0A0F3KJA5_9GAMM</name>
<dbReference type="Proteomes" id="UP000033651">
    <property type="component" value="Unassembled WGS sequence"/>
</dbReference>
<dbReference type="RefSeq" id="WP_045830159.1">
    <property type="nucleotide sequence ID" value="NZ_JZRB01000029.1"/>
</dbReference>
<dbReference type="EMBL" id="JZRB01000029">
    <property type="protein sequence ID" value="KJV31298.1"/>
    <property type="molecule type" value="Genomic_DNA"/>
</dbReference>
<gene>
    <name evidence="1" type="ORF">VI08_13670</name>
</gene>
<evidence type="ECO:0008006" key="3">
    <source>
        <dbReference type="Google" id="ProtNLM"/>
    </source>
</evidence>